<protein>
    <submittedName>
        <fullName evidence="1">Hepatocyte nuclear factor 4-alpha isoform X1</fullName>
    </submittedName>
</protein>
<dbReference type="EMBL" id="CACRXK020017784">
    <property type="protein sequence ID" value="CAB4031623.1"/>
    <property type="molecule type" value="Genomic_DNA"/>
</dbReference>
<dbReference type="Gene3D" id="3.30.50.10">
    <property type="entry name" value="Erythroid Transcription Factor GATA-1, subunit A"/>
    <property type="match status" value="1"/>
</dbReference>
<dbReference type="PROSITE" id="PS51030">
    <property type="entry name" value="NUCLEAR_REC_DBD_2"/>
    <property type="match status" value="1"/>
</dbReference>
<dbReference type="GO" id="GO:0008270">
    <property type="term" value="F:zinc ion binding"/>
    <property type="evidence" value="ECO:0007669"/>
    <property type="project" value="InterPro"/>
</dbReference>
<dbReference type="AlphaFoldDB" id="A0A6S7KUS7"/>
<gene>
    <name evidence="1" type="ORF">PACLA_8A059348</name>
</gene>
<dbReference type="SMART" id="SM00399">
    <property type="entry name" value="ZnF_C4"/>
    <property type="match status" value="1"/>
</dbReference>
<name>A0A6S7KUS7_PARCT</name>
<dbReference type="GO" id="GO:0003700">
    <property type="term" value="F:DNA-binding transcription factor activity"/>
    <property type="evidence" value="ECO:0007669"/>
    <property type="project" value="InterPro"/>
</dbReference>
<accession>A0A6S7KUS7</accession>
<dbReference type="SUPFAM" id="SSF57716">
    <property type="entry name" value="Glucocorticoid receptor-like (DNA-binding domain)"/>
    <property type="match status" value="1"/>
</dbReference>
<dbReference type="GO" id="GO:0043565">
    <property type="term" value="F:sequence-specific DNA binding"/>
    <property type="evidence" value="ECO:0007669"/>
    <property type="project" value="InterPro"/>
</dbReference>
<dbReference type="OrthoDB" id="5771769at2759"/>
<dbReference type="InterPro" id="IPR001628">
    <property type="entry name" value="Znf_hrmn_rcpt"/>
</dbReference>
<comment type="caution">
    <text evidence="1">The sequence shown here is derived from an EMBL/GenBank/DDBJ whole genome shotgun (WGS) entry which is preliminary data.</text>
</comment>
<evidence type="ECO:0000313" key="2">
    <source>
        <dbReference type="Proteomes" id="UP001152795"/>
    </source>
</evidence>
<dbReference type="PANTHER" id="PTHR24083">
    <property type="entry name" value="NUCLEAR HORMONE RECEPTOR"/>
    <property type="match status" value="1"/>
</dbReference>
<dbReference type="Pfam" id="PF00105">
    <property type="entry name" value="zf-C4"/>
    <property type="match status" value="1"/>
</dbReference>
<dbReference type="CDD" id="cd06916">
    <property type="entry name" value="NR_DBD_like"/>
    <property type="match status" value="1"/>
</dbReference>
<proteinExistence type="predicted"/>
<dbReference type="InterPro" id="IPR013088">
    <property type="entry name" value="Znf_NHR/GATA"/>
</dbReference>
<evidence type="ECO:0000313" key="1">
    <source>
        <dbReference type="EMBL" id="CAB4031623.1"/>
    </source>
</evidence>
<keyword evidence="2" id="KW-1185">Reference proteome</keyword>
<dbReference type="InterPro" id="IPR050274">
    <property type="entry name" value="Nuclear_hormone_rcpt_NR2"/>
</dbReference>
<dbReference type="FunFam" id="3.30.50.10:FF:000056">
    <property type="entry name" value="Peroxisome proliferator-activated receptor gamma"/>
    <property type="match status" value="1"/>
</dbReference>
<dbReference type="Proteomes" id="UP001152795">
    <property type="component" value="Unassembled WGS sequence"/>
</dbReference>
<reference evidence="1" key="1">
    <citation type="submission" date="2020-04" db="EMBL/GenBank/DDBJ databases">
        <authorList>
            <person name="Alioto T."/>
            <person name="Alioto T."/>
            <person name="Gomez Garrido J."/>
        </authorList>
    </citation>
    <scope>NUCLEOTIDE SEQUENCE</scope>
    <source>
        <strain evidence="1">A484AB</strain>
    </source>
</reference>
<dbReference type="PRINTS" id="PR00047">
    <property type="entry name" value="STROIDFINGER"/>
</dbReference>
<organism evidence="1 2">
    <name type="scientific">Paramuricea clavata</name>
    <name type="common">Red gorgonian</name>
    <name type="synonym">Violescent sea-whip</name>
    <dbReference type="NCBI Taxonomy" id="317549"/>
    <lineage>
        <taxon>Eukaryota</taxon>
        <taxon>Metazoa</taxon>
        <taxon>Cnidaria</taxon>
        <taxon>Anthozoa</taxon>
        <taxon>Octocorallia</taxon>
        <taxon>Malacalcyonacea</taxon>
        <taxon>Plexauridae</taxon>
        <taxon>Paramuricea</taxon>
    </lineage>
</organism>
<sequence length="118" mass="13664">MNGEENEAKFDPLEENVDIQLQVVGTTRDEQITGNCLICGDRSTGKHYGAESCDGCKGFFRRSVRKNHQYSCRFQRTCEIDRDKRNQCRYCRLKKCFRAGMRKEGKYFASSLRESSSV</sequence>
<dbReference type="PROSITE" id="PS00031">
    <property type="entry name" value="NUCLEAR_REC_DBD_1"/>
    <property type="match status" value="1"/>
</dbReference>